<evidence type="ECO:0000256" key="1">
    <source>
        <dbReference type="SAM" id="MobiDB-lite"/>
    </source>
</evidence>
<accession>A0AAE1NVL4</accession>
<evidence type="ECO:0000313" key="2">
    <source>
        <dbReference type="EMBL" id="KAK4296279.1"/>
    </source>
</evidence>
<dbReference type="AlphaFoldDB" id="A0AAE1NVL4"/>
<feature type="compositionally biased region" description="Acidic residues" evidence="1">
    <location>
        <begin position="11"/>
        <end position="21"/>
    </location>
</feature>
<name>A0AAE1NVL4_9EUCA</name>
<feature type="compositionally biased region" description="Basic and acidic residues" evidence="1">
    <location>
        <begin position="22"/>
        <end position="44"/>
    </location>
</feature>
<evidence type="ECO:0000313" key="3">
    <source>
        <dbReference type="Proteomes" id="UP001292094"/>
    </source>
</evidence>
<reference evidence="2" key="1">
    <citation type="submission" date="2023-11" db="EMBL/GenBank/DDBJ databases">
        <title>Genome assemblies of two species of porcelain crab, Petrolisthes cinctipes and Petrolisthes manimaculis (Anomura: Porcellanidae).</title>
        <authorList>
            <person name="Angst P."/>
        </authorList>
    </citation>
    <scope>NUCLEOTIDE SEQUENCE</scope>
    <source>
        <strain evidence="2">PB745_02</strain>
        <tissue evidence="2">Gill</tissue>
    </source>
</reference>
<feature type="region of interest" description="Disordered" evidence="1">
    <location>
        <begin position="1"/>
        <end position="44"/>
    </location>
</feature>
<comment type="caution">
    <text evidence="2">The sequence shown here is derived from an EMBL/GenBank/DDBJ whole genome shotgun (WGS) entry which is preliminary data.</text>
</comment>
<feature type="region of interest" description="Disordered" evidence="1">
    <location>
        <begin position="64"/>
        <end position="84"/>
    </location>
</feature>
<gene>
    <name evidence="2" type="ORF">Pmani_031204</name>
</gene>
<dbReference type="Proteomes" id="UP001292094">
    <property type="component" value="Unassembled WGS sequence"/>
</dbReference>
<sequence>MKKKEEKKEDEKEEEEQEEEEKEKGEKEENGVDRQAGRQARSERVVTINYQRKCNNYLTMRRFAKATTKSPSSRPTCAVGKAPA</sequence>
<keyword evidence="3" id="KW-1185">Reference proteome</keyword>
<dbReference type="EMBL" id="JAWZYT010003895">
    <property type="protein sequence ID" value="KAK4296279.1"/>
    <property type="molecule type" value="Genomic_DNA"/>
</dbReference>
<organism evidence="2 3">
    <name type="scientific">Petrolisthes manimaculis</name>
    <dbReference type="NCBI Taxonomy" id="1843537"/>
    <lineage>
        <taxon>Eukaryota</taxon>
        <taxon>Metazoa</taxon>
        <taxon>Ecdysozoa</taxon>
        <taxon>Arthropoda</taxon>
        <taxon>Crustacea</taxon>
        <taxon>Multicrustacea</taxon>
        <taxon>Malacostraca</taxon>
        <taxon>Eumalacostraca</taxon>
        <taxon>Eucarida</taxon>
        <taxon>Decapoda</taxon>
        <taxon>Pleocyemata</taxon>
        <taxon>Anomura</taxon>
        <taxon>Galatheoidea</taxon>
        <taxon>Porcellanidae</taxon>
        <taxon>Petrolisthes</taxon>
    </lineage>
</organism>
<feature type="compositionally biased region" description="Basic and acidic residues" evidence="1">
    <location>
        <begin position="1"/>
        <end position="10"/>
    </location>
</feature>
<protein>
    <submittedName>
        <fullName evidence="2">Uncharacterized protein</fullName>
    </submittedName>
</protein>
<proteinExistence type="predicted"/>